<dbReference type="SMR" id="A0A0R0I9M6"/>
<protein>
    <submittedName>
        <fullName evidence="1 2">Uncharacterized protein</fullName>
    </submittedName>
</protein>
<dbReference type="EMBL" id="CM000842">
    <property type="protein sequence ID" value="KRH39021.1"/>
    <property type="molecule type" value="Genomic_DNA"/>
</dbReference>
<gene>
    <name evidence="1" type="ORF">GLYMA_09G172400</name>
</gene>
<accession>A0A0R0I9M6</accession>
<dbReference type="SUPFAM" id="SSF53178">
    <property type="entry name" value="Peptidyl-tRNA hydrolase-like"/>
    <property type="match status" value="1"/>
</dbReference>
<proteinExistence type="predicted"/>
<dbReference type="InterPro" id="IPR036416">
    <property type="entry name" value="Pept_tRNA_hydro_sf"/>
</dbReference>
<dbReference type="InParanoid" id="A0A0R0I9M6"/>
<dbReference type="AlphaFoldDB" id="A0A0R0I9M6"/>
<dbReference type="STRING" id="3847.A0A0R0I9M6"/>
<dbReference type="Gramene" id="KRH39021">
    <property type="protein sequence ID" value="KRH39021"/>
    <property type="gene ID" value="GLYMA_09G172400"/>
</dbReference>
<dbReference type="GO" id="GO:0004045">
    <property type="term" value="F:peptidyl-tRNA hydrolase activity"/>
    <property type="evidence" value="ECO:0000318"/>
    <property type="project" value="GO_Central"/>
</dbReference>
<evidence type="ECO:0000313" key="2">
    <source>
        <dbReference type="EnsemblPlants" id="KRH39021"/>
    </source>
</evidence>
<evidence type="ECO:0000313" key="3">
    <source>
        <dbReference type="Proteomes" id="UP000008827"/>
    </source>
</evidence>
<dbReference type="OrthoDB" id="1711136at2759"/>
<reference evidence="2" key="2">
    <citation type="submission" date="2018-02" db="UniProtKB">
        <authorList>
            <consortium name="EnsemblPlants"/>
        </authorList>
    </citation>
    <scope>IDENTIFICATION</scope>
    <source>
        <strain evidence="2">Williams 82</strain>
    </source>
</reference>
<reference evidence="1 2" key="1">
    <citation type="journal article" date="2010" name="Nature">
        <title>Genome sequence of the palaeopolyploid soybean.</title>
        <authorList>
            <person name="Schmutz J."/>
            <person name="Cannon S.B."/>
            <person name="Schlueter J."/>
            <person name="Ma J."/>
            <person name="Mitros T."/>
            <person name="Nelson W."/>
            <person name="Hyten D.L."/>
            <person name="Song Q."/>
            <person name="Thelen J.J."/>
            <person name="Cheng J."/>
            <person name="Xu D."/>
            <person name="Hellsten U."/>
            <person name="May G.D."/>
            <person name="Yu Y."/>
            <person name="Sakurai T."/>
            <person name="Umezawa T."/>
            <person name="Bhattacharyya M.K."/>
            <person name="Sandhu D."/>
            <person name="Valliyodan B."/>
            <person name="Lindquist E."/>
            <person name="Peto M."/>
            <person name="Grant D."/>
            <person name="Shu S."/>
            <person name="Goodstein D."/>
            <person name="Barry K."/>
            <person name="Futrell-Griggs M."/>
            <person name="Abernathy B."/>
            <person name="Du J."/>
            <person name="Tian Z."/>
            <person name="Zhu L."/>
            <person name="Gill N."/>
            <person name="Joshi T."/>
            <person name="Libault M."/>
            <person name="Sethuraman A."/>
            <person name="Zhang X.-C."/>
            <person name="Shinozaki K."/>
            <person name="Nguyen H.T."/>
            <person name="Wing R.A."/>
            <person name="Cregan P."/>
            <person name="Specht J."/>
            <person name="Grimwood J."/>
            <person name="Rokhsar D."/>
            <person name="Stacey G."/>
            <person name="Shoemaker R.C."/>
            <person name="Jackson S.A."/>
        </authorList>
    </citation>
    <scope>NUCLEOTIDE SEQUENCE [LARGE SCALE GENOMIC DNA]</scope>
    <source>
        <strain evidence="2">cv. Williams 82</strain>
        <tissue evidence="1">Callus</tissue>
    </source>
</reference>
<name>A0A0R0I9M6_SOYBN</name>
<dbReference type="PANTHER" id="PTHR17224:SF3">
    <property type="entry name" value="CHLOROPLASTIC GROUP IIB INTRON SPLICING FACILITATOR CRS2-B, CHLOROPLASTIC"/>
    <property type="match status" value="1"/>
</dbReference>
<dbReference type="EnsemblPlants" id="KRH39021">
    <property type="protein sequence ID" value="KRH39021"/>
    <property type="gene ID" value="GLYMA_09G172400"/>
</dbReference>
<dbReference type="InterPro" id="IPR001328">
    <property type="entry name" value="Pept_tRNA_hydro"/>
</dbReference>
<organism evidence="1">
    <name type="scientific">Glycine max</name>
    <name type="common">Soybean</name>
    <name type="synonym">Glycine hispida</name>
    <dbReference type="NCBI Taxonomy" id="3847"/>
    <lineage>
        <taxon>Eukaryota</taxon>
        <taxon>Viridiplantae</taxon>
        <taxon>Streptophyta</taxon>
        <taxon>Embryophyta</taxon>
        <taxon>Tracheophyta</taxon>
        <taxon>Spermatophyta</taxon>
        <taxon>Magnoliopsida</taxon>
        <taxon>eudicotyledons</taxon>
        <taxon>Gunneridae</taxon>
        <taxon>Pentapetalae</taxon>
        <taxon>rosids</taxon>
        <taxon>fabids</taxon>
        <taxon>Fabales</taxon>
        <taxon>Fabaceae</taxon>
        <taxon>Papilionoideae</taxon>
        <taxon>50 kb inversion clade</taxon>
        <taxon>NPAAA clade</taxon>
        <taxon>indigoferoid/millettioid clade</taxon>
        <taxon>Phaseoleae</taxon>
        <taxon>Glycine</taxon>
        <taxon>Glycine subgen. Soja</taxon>
    </lineage>
</organism>
<reference evidence="1" key="3">
    <citation type="submission" date="2018-07" db="EMBL/GenBank/DDBJ databases">
        <title>WGS assembly of Glycine max.</title>
        <authorList>
            <person name="Schmutz J."/>
            <person name="Cannon S."/>
            <person name="Schlueter J."/>
            <person name="Ma J."/>
            <person name="Mitros T."/>
            <person name="Nelson W."/>
            <person name="Hyten D."/>
            <person name="Song Q."/>
            <person name="Thelen J."/>
            <person name="Cheng J."/>
            <person name="Xu D."/>
            <person name="Hellsten U."/>
            <person name="May G."/>
            <person name="Yu Y."/>
            <person name="Sakurai T."/>
            <person name="Umezawa T."/>
            <person name="Bhattacharyya M."/>
            <person name="Sandhu D."/>
            <person name="Valliyodan B."/>
            <person name="Lindquist E."/>
            <person name="Peto M."/>
            <person name="Grant D."/>
            <person name="Shu S."/>
            <person name="Goodstein D."/>
            <person name="Barry K."/>
            <person name="Futrell-Griggs M."/>
            <person name="Abernathy B."/>
            <person name="Du J."/>
            <person name="Tian Z."/>
            <person name="Zhu L."/>
            <person name="Gill N."/>
            <person name="Joshi T."/>
            <person name="Libault M."/>
            <person name="Sethuraman A."/>
            <person name="Zhang X."/>
            <person name="Shinozaki K."/>
            <person name="Nguyen H."/>
            <person name="Wing R."/>
            <person name="Cregan P."/>
            <person name="Specht J."/>
            <person name="Grimwood J."/>
            <person name="Rokhsar D."/>
            <person name="Stacey G."/>
            <person name="Shoemaker R."/>
            <person name="Jackson S."/>
        </authorList>
    </citation>
    <scope>NUCLEOTIDE SEQUENCE</scope>
    <source>
        <tissue evidence="1">Callus</tissue>
    </source>
</reference>
<dbReference type="Pfam" id="PF01195">
    <property type="entry name" value="Pept_tRNA_hydro"/>
    <property type="match status" value="1"/>
</dbReference>
<evidence type="ECO:0000313" key="1">
    <source>
        <dbReference type="EMBL" id="KRH39021.1"/>
    </source>
</evidence>
<dbReference type="PANTHER" id="PTHR17224">
    <property type="entry name" value="PEPTIDYL-TRNA HYDROLASE"/>
    <property type="match status" value="1"/>
</dbReference>
<sequence>MPLNNHPTTVSKETLKLKPQTYMNFSGESVGPLAAYYQVPFRHILLVFDETSLPNGVLRLQPKGGHGHHNELKNVMGQLDGCSAFPQLAVGIGNPPGTMD</sequence>
<dbReference type="Proteomes" id="UP000008827">
    <property type="component" value="Chromosome 9"/>
</dbReference>
<keyword evidence="3" id="KW-1185">Reference proteome</keyword>
<dbReference type="Gene3D" id="3.40.50.1470">
    <property type="entry name" value="Peptidyl-tRNA hydrolase"/>
    <property type="match status" value="1"/>
</dbReference>